<dbReference type="AlphaFoldDB" id="A0A6V7P286"/>
<feature type="compositionally biased region" description="Polar residues" evidence="1">
    <location>
        <begin position="55"/>
        <end position="65"/>
    </location>
</feature>
<protein>
    <submittedName>
        <fullName evidence="4">Uncharacterized protein</fullName>
    </submittedName>
</protein>
<feature type="transmembrane region" description="Helical" evidence="2">
    <location>
        <begin position="103"/>
        <end position="123"/>
    </location>
</feature>
<gene>
    <name evidence="4" type="ORF">CB5_LOCUS7925</name>
</gene>
<accession>A0A6V7P286</accession>
<feature type="chain" id="PRO_5027987727" evidence="3">
    <location>
        <begin position="40"/>
        <end position="203"/>
    </location>
</feature>
<dbReference type="GO" id="GO:0003899">
    <property type="term" value="F:DNA-directed RNA polymerase activity"/>
    <property type="evidence" value="ECO:0007669"/>
    <property type="project" value="InterPro"/>
</dbReference>
<dbReference type="GO" id="GO:0003677">
    <property type="term" value="F:DNA binding"/>
    <property type="evidence" value="ECO:0007669"/>
    <property type="project" value="InterPro"/>
</dbReference>
<name>A0A6V7P286_ANACO</name>
<keyword evidence="2" id="KW-0812">Transmembrane</keyword>
<evidence type="ECO:0000313" key="4">
    <source>
        <dbReference type="EMBL" id="CAD1824714.1"/>
    </source>
</evidence>
<dbReference type="InterPro" id="IPR037034">
    <property type="entry name" value="RNA_pol_Rpb2_2_sf"/>
</dbReference>
<sequence length="203" mass="21659">MEKRRPTPTPKPMPTSGLTRMLVFLGGALSGTLVEAALAAQHATEEPRGGGGNSTGDNHMGNETPQGLPLLLRPPPSVDRLAINKDKKTSNGRKTTPMPTLGLIKALAFLGVALISKLVGGALPARQAIPRSTPVEEARNSTRCVRENQSSVTLKLYYLQNGSARLGFWIKGREFLLPVGIVLKVFFSPRGGISLIWAGILSD</sequence>
<feature type="signal peptide" evidence="3">
    <location>
        <begin position="1"/>
        <end position="39"/>
    </location>
</feature>
<evidence type="ECO:0000256" key="2">
    <source>
        <dbReference type="SAM" id="Phobius"/>
    </source>
</evidence>
<keyword evidence="3" id="KW-0732">Signal</keyword>
<dbReference type="Gene3D" id="3.90.1110.10">
    <property type="entry name" value="RNA polymerase Rpb2, domain 2"/>
    <property type="match status" value="1"/>
</dbReference>
<feature type="region of interest" description="Disordered" evidence="1">
    <location>
        <begin position="39"/>
        <end position="75"/>
    </location>
</feature>
<keyword evidence="2" id="KW-1133">Transmembrane helix</keyword>
<dbReference type="EMBL" id="LR862144">
    <property type="protein sequence ID" value="CAD1824714.1"/>
    <property type="molecule type" value="Genomic_DNA"/>
</dbReference>
<dbReference type="GO" id="GO:0006351">
    <property type="term" value="P:DNA-templated transcription"/>
    <property type="evidence" value="ECO:0007669"/>
    <property type="project" value="InterPro"/>
</dbReference>
<evidence type="ECO:0000256" key="1">
    <source>
        <dbReference type="SAM" id="MobiDB-lite"/>
    </source>
</evidence>
<reference evidence="4" key="1">
    <citation type="submission" date="2020-07" db="EMBL/GenBank/DDBJ databases">
        <authorList>
            <person name="Lin J."/>
        </authorList>
    </citation>
    <scope>NUCLEOTIDE SEQUENCE</scope>
</reference>
<evidence type="ECO:0000256" key="3">
    <source>
        <dbReference type="SAM" id="SignalP"/>
    </source>
</evidence>
<organism evidence="4">
    <name type="scientific">Ananas comosus var. bracteatus</name>
    <name type="common">red pineapple</name>
    <dbReference type="NCBI Taxonomy" id="296719"/>
    <lineage>
        <taxon>Eukaryota</taxon>
        <taxon>Viridiplantae</taxon>
        <taxon>Streptophyta</taxon>
        <taxon>Embryophyta</taxon>
        <taxon>Tracheophyta</taxon>
        <taxon>Spermatophyta</taxon>
        <taxon>Magnoliopsida</taxon>
        <taxon>Liliopsida</taxon>
        <taxon>Poales</taxon>
        <taxon>Bromeliaceae</taxon>
        <taxon>Bromelioideae</taxon>
        <taxon>Ananas</taxon>
    </lineage>
</organism>
<keyword evidence="2" id="KW-0472">Membrane</keyword>
<proteinExistence type="predicted"/>